<name>A0ABW5LV48_9FLAO</name>
<organism evidence="1 2">
    <name type="scientific">Pseudotenacibaculum haliotis</name>
    <dbReference type="NCBI Taxonomy" id="1862138"/>
    <lineage>
        <taxon>Bacteria</taxon>
        <taxon>Pseudomonadati</taxon>
        <taxon>Bacteroidota</taxon>
        <taxon>Flavobacteriia</taxon>
        <taxon>Flavobacteriales</taxon>
        <taxon>Flavobacteriaceae</taxon>
        <taxon>Pseudotenacibaculum</taxon>
    </lineage>
</organism>
<accession>A0ABW5LV48</accession>
<reference evidence="2" key="1">
    <citation type="journal article" date="2019" name="Int. J. Syst. Evol. Microbiol.">
        <title>The Global Catalogue of Microorganisms (GCM) 10K type strain sequencing project: providing services to taxonomists for standard genome sequencing and annotation.</title>
        <authorList>
            <consortium name="The Broad Institute Genomics Platform"/>
            <consortium name="The Broad Institute Genome Sequencing Center for Infectious Disease"/>
            <person name="Wu L."/>
            <person name="Ma J."/>
        </authorList>
    </citation>
    <scope>NUCLEOTIDE SEQUENCE [LARGE SCALE GENOMIC DNA]</scope>
    <source>
        <strain evidence="2">KCTC 52127</strain>
    </source>
</reference>
<dbReference type="Proteomes" id="UP001597508">
    <property type="component" value="Unassembled WGS sequence"/>
</dbReference>
<keyword evidence="2" id="KW-1185">Reference proteome</keyword>
<sequence>MNKLFLLFTIVTLFNIQQKDFKIDIKTKEVASSLVYSIESNQKSDFQLKVINEYADSEVAKEITHKNVIGKKYFKMDLSSLPKGEYNILITNINSKSFIQKKIHKK</sequence>
<comment type="caution">
    <text evidence="1">The sequence shown here is derived from an EMBL/GenBank/DDBJ whole genome shotgun (WGS) entry which is preliminary data.</text>
</comment>
<dbReference type="EMBL" id="JBHULH010000007">
    <property type="protein sequence ID" value="MFD2568069.1"/>
    <property type="molecule type" value="Genomic_DNA"/>
</dbReference>
<proteinExistence type="predicted"/>
<evidence type="ECO:0008006" key="3">
    <source>
        <dbReference type="Google" id="ProtNLM"/>
    </source>
</evidence>
<dbReference type="RefSeq" id="WP_379666777.1">
    <property type="nucleotide sequence ID" value="NZ_JBHULH010000007.1"/>
</dbReference>
<protein>
    <recommendedName>
        <fullName evidence="3">Secretion system C-terminal sorting domain-containing protein</fullName>
    </recommendedName>
</protein>
<evidence type="ECO:0000313" key="1">
    <source>
        <dbReference type="EMBL" id="MFD2568069.1"/>
    </source>
</evidence>
<evidence type="ECO:0000313" key="2">
    <source>
        <dbReference type="Proteomes" id="UP001597508"/>
    </source>
</evidence>
<gene>
    <name evidence="1" type="ORF">ACFSRZ_11835</name>
</gene>